<feature type="signal peptide" evidence="2">
    <location>
        <begin position="1"/>
        <end position="26"/>
    </location>
</feature>
<proteinExistence type="predicted"/>
<protein>
    <submittedName>
        <fullName evidence="3">Uncharacterized protein</fullName>
    </submittedName>
</protein>
<organism evidence="3 4">
    <name type="scientific">Armillaria novae-zelandiae</name>
    <dbReference type="NCBI Taxonomy" id="153914"/>
    <lineage>
        <taxon>Eukaryota</taxon>
        <taxon>Fungi</taxon>
        <taxon>Dikarya</taxon>
        <taxon>Basidiomycota</taxon>
        <taxon>Agaricomycotina</taxon>
        <taxon>Agaricomycetes</taxon>
        <taxon>Agaricomycetidae</taxon>
        <taxon>Agaricales</taxon>
        <taxon>Marasmiineae</taxon>
        <taxon>Physalacriaceae</taxon>
        <taxon>Armillaria</taxon>
    </lineage>
</organism>
<feature type="chain" id="PRO_5041308185" evidence="2">
    <location>
        <begin position="27"/>
        <end position="393"/>
    </location>
</feature>
<evidence type="ECO:0000256" key="1">
    <source>
        <dbReference type="SAM" id="MobiDB-lite"/>
    </source>
</evidence>
<feature type="region of interest" description="Disordered" evidence="1">
    <location>
        <begin position="108"/>
        <end position="150"/>
    </location>
</feature>
<dbReference type="AlphaFoldDB" id="A0AA39P087"/>
<feature type="compositionally biased region" description="Low complexity" evidence="1">
    <location>
        <begin position="136"/>
        <end position="150"/>
    </location>
</feature>
<evidence type="ECO:0000256" key="2">
    <source>
        <dbReference type="SAM" id="SignalP"/>
    </source>
</evidence>
<keyword evidence="2" id="KW-0732">Signal</keyword>
<gene>
    <name evidence="3" type="ORF">IW261DRAFT_1595896</name>
</gene>
<accession>A0AA39P087</accession>
<keyword evidence="4" id="KW-1185">Reference proteome</keyword>
<sequence>MFSTTLKVLKFLFYSAMASLAPHVDTEPPKNTIVFDPDPHVRNLRRTVNACAYLHDLARYCPHGAGEAVIKKVEFMKSSRVPNHEFLLCHVKDPRNIPGRDTVIQIERFNDSAPSQRPHTDIPSLQPPAKDRRSLSPQSVSDASSHSSSPSIFGPALDLFTIFCMPIITSKDYDVLSTLTFNDDSTFVAEQAAAMAMVASDAADKYSAISHQCYWYARVIFNIIVETQAGNYTKTPPKDNKRMGKHRMVRIVNDAASNIFIPPSDTSERLIDTYLTTWHQWQVDIEEKKKEKDAPLQREEEAHRNAEAAAEREEVARRNAEAAAEREESLLRELRRKDEELAILRKQIIVWDLLRSSLPKSTLATASRLEKETMKLYSEDIYNTPIWEKTRWH</sequence>
<reference evidence="3" key="1">
    <citation type="submission" date="2023-06" db="EMBL/GenBank/DDBJ databases">
        <authorList>
            <consortium name="Lawrence Berkeley National Laboratory"/>
            <person name="Ahrendt S."/>
            <person name="Sahu N."/>
            <person name="Indic B."/>
            <person name="Wong-Bajracharya J."/>
            <person name="Merenyi Z."/>
            <person name="Ke H.-M."/>
            <person name="Monk M."/>
            <person name="Kocsube S."/>
            <person name="Drula E."/>
            <person name="Lipzen A."/>
            <person name="Balint B."/>
            <person name="Henrissat B."/>
            <person name="Andreopoulos B."/>
            <person name="Martin F.M."/>
            <person name="Harder C.B."/>
            <person name="Rigling D."/>
            <person name="Ford K.L."/>
            <person name="Foster G.D."/>
            <person name="Pangilinan J."/>
            <person name="Papanicolaou A."/>
            <person name="Barry K."/>
            <person name="LaButti K."/>
            <person name="Viragh M."/>
            <person name="Koriabine M."/>
            <person name="Yan M."/>
            <person name="Riley R."/>
            <person name="Champramary S."/>
            <person name="Plett K.L."/>
            <person name="Tsai I.J."/>
            <person name="Slot J."/>
            <person name="Sipos G."/>
            <person name="Plett J."/>
            <person name="Nagy L.G."/>
            <person name="Grigoriev I.V."/>
        </authorList>
    </citation>
    <scope>NUCLEOTIDE SEQUENCE</scope>
    <source>
        <strain evidence="3">ICMP 16352</strain>
    </source>
</reference>
<dbReference type="Proteomes" id="UP001175227">
    <property type="component" value="Unassembled WGS sequence"/>
</dbReference>
<feature type="region of interest" description="Disordered" evidence="1">
    <location>
        <begin position="292"/>
        <end position="320"/>
    </location>
</feature>
<dbReference type="EMBL" id="JAUEPR010000026">
    <property type="protein sequence ID" value="KAK0474623.1"/>
    <property type="molecule type" value="Genomic_DNA"/>
</dbReference>
<name>A0AA39P087_9AGAR</name>
<evidence type="ECO:0000313" key="3">
    <source>
        <dbReference type="EMBL" id="KAK0474623.1"/>
    </source>
</evidence>
<comment type="caution">
    <text evidence="3">The sequence shown here is derived from an EMBL/GenBank/DDBJ whole genome shotgun (WGS) entry which is preliminary data.</text>
</comment>
<evidence type="ECO:0000313" key="4">
    <source>
        <dbReference type="Proteomes" id="UP001175227"/>
    </source>
</evidence>